<sequence length="227" mass="25222">MPSSFTFVNVSNAPGLGPQEAKQMRGHVTKANFAKRRQRLAKAFRDKSVTPTDPVCPNHEGRMVSYSKECFSTLDPNCDKLLTVDSTFSSIGFLLSKFRAFSFGEDDIGGSSREAEWVNLVRSEPALVEASVSIALQHCHGDTNSKNLQRAVLHKGRAIQMINRKLGTPSGLDDGLLSAVFTLTYAELRESDMEARSIHMRGLAQMIRLRQSSRNAPLASWFRDFLL</sequence>
<dbReference type="EMBL" id="QKXC01000037">
    <property type="protein sequence ID" value="RBR25630.1"/>
    <property type="molecule type" value="Genomic_DNA"/>
</dbReference>
<reference evidence="2 3" key="1">
    <citation type="submission" date="2018-06" db="EMBL/GenBank/DDBJ databases">
        <title>Fusarium incarnatum-equiseti species complex species 28.</title>
        <authorList>
            <person name="Gardiner D.M."/>
        </authorList>
    </citation>
    <scope>NUCLEOTIDE SEQUENCE [LARGE SCALE GENOMIC DNA]</scope>
    <source>
        <strain evidence="2 3">FIESC_28</strain>
    </source>
</reference>
<comment type="caution">
    <text evidence="2">The sequence shown here is derived from an EMBL/GenBank/DDBJ whole genome shotgun (WGS) entry which is preliminary data.</text>
</comment>
<name>A0A366SA88_9HYPO</name>
<evidence type="ECO:0000313" key="2">
    <source>
        <dbReference type="EMBL" id="RBR25630.1"/>
    </source>
</evidence>
<organism evidence="2 3">
    <name type="scientific">Fusarium coffeatum</name>
    <dbReference type="NCBI Taxonomy" id="231269"/>
    <lineage>
        <taxon>Eukaryota</taxon>
        <taxon>Fungi</taxon>
        <taxon>Dikarya</taxon>
        <taxon>Ascomycota</taxon>
        <taxon>Pezizomycotina</taxon>
        <taxon>Sordariomycetes</taxon>
        <taxon>Hypocreomycetidae</taxon>
        <taxon>Hypocreales</taxon>
        <taxon>Nectriaceae</taxon>
        <taxon>Fusarium</taxon>
        <taxon>Fusarium incarnatum-equiseti species complex</taxon>
    </lineage>
</organism>
<evidence type="ECO:0000256" key="1">
    <source>
        <dbReference type="ARBA" id="ARBA00023242"/>
    </source>
</evidence>
<gene>
    <name evidence="2" type="ORF">FIESC28_01593</name>
</gene>
<dbReference type="PANTHER" id="PTHR37540:SF5">
    <property type="entry name" value="TRANSCRIPTION FACTOR DOMAIN-CONTAINING PROTEIN"/>
    <property type="match status" value="1"/>
</dbReference>
<protein>
    <submittedName>
        <fullName evidence="2">Uncharacterized protein</fullName>
    </submittedName>
</protein>
<dbReference type="GeneID" id="41991039"/>
<dbReference type="RefSeq" id="XP_031020221.1">
    <property type="nucleotide sequence ID" value="XM_031155743.1"/>
</dbReference>
<dbReference type="Proteomes" id="UP000253153">
    <property type="component" value="Unassembled WGS sequence"/>
</dbReference>
<proteinExistence type="predicted"/>
<dbReference type="AlphaFoldDB" id="A0A366SA88"/>
<keyword evidence="1" id="KW-0539">Nucleus</keyword>
<dbReference type="InterPro" id="IPR021858">
    <property type="entry name" value="Fun_TF"/>
</dbReference>
<dbReference type="Pfam" id="PF11951">
    <property type="entry name" value="Fungal_trans_2"/>
    <property type="match status" value="1"/>
</dbReference>
<dbReference type="OrthoDB" id="4158087at2759"/>
<dbReference type="PANTHER" id="PTHR37540">
    <property type="entry name" value="TRANSCRIPTION FACTOR (ACR-2), PUTATIVE-RELATED-RELATED"/>
    <property type="match status" value="1"/>
</dbReference>
<evidence type="ECO:0000313" key="3">
    <source>
        <dbReference type="Proteomes" id="UP000253153"/>
    </source>
</evidence>
<accession>A0A366SA88</accession>
<keyword evidence="3" id="KW-1185">Reference proteome</keyword>